<dbReference type="Proteomes" id="UP000444721">
    <property type="component" value="Unassembled WGS sequence"/>
</dbReference>
<dbReference type="EMBL" id="VFQX01000002">
    <property type="protein sequence ID" value="KAF0984795.1"/>
    <property type="molecule type" value="Genomic_DNA"/>
</dbReference>
<comment type="caution">
    <text evidence="2">The sequence shown here is derived from an EMBL/GenBank/DDBJ whole genome shotgun (WGS) entry which is preliminary data.</text>
</comment>
<dbReference type="VEuPathDB" id="AmoebaDB:NF0023150"/>
<organism evidence="2 3">
    <name type="scientific">Naegleria fowleri</name>
    <name type="common">Brain eating amoeba</name>
    <dbReference type="NCBI Taxonomy" id="5763"/>
    <lineage>
        <taxon>Eukaryota</taxon>
        <taxon>Discoba</taxon>
        <taxon>Heterolobosea</taxon>
        <taxon>Tetramitia</taxon>
        <taxon>Eutetramitia</taxon>
        <taxon>Vahlkampfiidae</taxon>
        <taxon>Naegleria</taxon>
    </lineage>
</organism>
<dbReference type="AlphaFoldDB" id="A0A6A5CHL9"/>
<dbReference type="GeneID" id="68107912"/>
<feature type="compositionally biased region" description="Basic and acidic residues" evidence="1">
    <location>
        <begin position="42"/>
        <end position="61"/>
    </location>
</feature>
<keyword evidence="3" id="KW-1185">Reference proteome</keyword>
<name>A0A6A5CHL9_NAEFO</name>
<evidence type="ECO:0000256" key="1">
    <source>
        <dbReference type="SAM" id="MobiDB-lite"/>
    </source>
</evidence>
<reference evidence="2 3" key="1">
    <citation type="journal article" date="2019" name="Sci. Rep.">
        <title>Nanopore sequencing improves the draft genome of the human pathogenic amoeba Naegleria fowleri.</title>
        <authorList>
            <person name="Liechti N."/>
            <person name="Schurch N."/>
            <person name="Bruggmann R."/>
            <person name="Wittwer M."/>
        </authorList>
    </citation>
    <scope>NUCLEOTIDE SEQUENCE [LARGE SCALE GENOMIC DNA]</scope>
    <source>
        <strain evidence="2 3">ATCC 30894</strain>
    </source>
</reference>
<dbReference type="VEuPathDB" id="AmoebaDB:NfTy_031270"/>
<accession>A0A6A5CHL9</accession>
<sequence>MRMISTIRELQKQFLDMTNMIKLYRAFIPVHLLQQLDKKNLEEEQKPKEQTISSHRTENNKKQQPIAANVSSKCSSSDLSSVSLASRSTHNTSLQKNSRNLNMFSLYLEKKNVTLLHMVLDGFSAILSKLEHPNECLHMLSDVFDQVNTTSKIAGGLLGNFENDSFTISFNSSIQNVNHQEKGTLSSKQLLERIMVLKTISILKKDQLMTLIEVLKIRIALIQQECRKCGNS</sequence>
<dbReference type="RefSeq" id="XP_044569508.1">
    <property type="nucleotide sequence ID" value="XM_044710629.1"/>
</dbReference>
<evidence type="ECO:0000313" key="2">
    <source>
        <dbReference type="EMBL" id="KAF0984795.1"/>
    </source>
</evidence>
<protein>
    <submittedName>
        <fullName evidence="2">Uncharacterized protein</fullName>
    </submittedName>
</protein>
<feature type="region of interest" description="Disordered" evidence="1">
    <location>
        <begin position="42"/>
        <end position="73"/>
    </location>
</feature>
<dbReference type="InterPro" id="IPR029787">
    <property type="entry name" value="Nucleotide_cyclase"/>
</dbReference>
<dbReference type="VEuPathDB" id="AmoebaDB:FDP41_000694"/>
<proteinExistence type="predicted"/>
<gene>
    <name evidence="2" type="ORF">FDP41_000694</name>
</gene>
<dbReference type="Gene3D" id="3.30.70.1230">
    <property type="entry name" value="Nucleotide cyclase"/>
    <property type="match status" value="1"/>
</dbReference>
<evidence type="ECO:0000313" key="3">
    <source>
        <dbReference type="Proteomes" id="UP000444721"/>
    </source>
</evidence>